<feature type="transmembrane region" description="Helical" evidence="1">
    <location>
        <begin position="72"/>
        <end position="93"/>
    </location>
</feature>
<evidence type="ECO:0000313" key="3">
    <source>
        <dbReference type="Proteomes" id="UP000054144"/>
    </source>
</evidence>
<dbReference type="EMBL" id="KN881591">
    <property type="protein sequence ID" value="KIY53694.1"/>
    <property type="molecule type" value="Genomic_DNA"/>
</dbReference>
<proteinExistence type="predicted"/>
<dbReference type="OrthoDB" id="3357408at2759"/>
<protein>
    <submittedName>
        <fullName evidence="2">Uncharacterized protein</fullName>
    </submittedName>
</protein>
<sequence length="238" mass="26175">MLHYKHSRTLGPSSPDRYRRNCHVLLSTVHVSLGFYRLIEVFICLRNKSGGLAAKTTHSAFNSVLERWNSSLFSLSLSTNVVGTVLVAGWIWYLTKDLAPAVDVVSFRSRRILALVVESVMVYSAALVIEITLYFVGSNAFYIVYDPIDQLTAIVPTSIIVIASLGMTANDLQSKRALTSARFAPAMIGGTYDVTGSVCDVGDNTYDLDPDTSRSDFPPTTDSSLRPLDKLRSRLSTI</sequence>
<gene>
    <name evidence="2" type="ORF">FISHEDRAFT_68628</name>
</gene>
<accession>A0A0D7APM2</accession>
<organism evidence="2 3">
    <name type="scientific">Fistulina hepatica ATCC 64428</name>
    <dbReference type="NCBI Taxonomy" id="1128425"/>
    <lineage>
        <taxon>Eukaryota</taxon>
        <taxon>Fungi</taxon>
        <taxon>Dikarya</taxon>
        <taxon>Basidiomycota</taxon>
        <taxon>Agaricomycotina</taxon>
        <taxon>Agaricomycetes</taxon>
        <taxon>Agaricomycetidae</taxon>
        <taxon>Agaricales</taxon>
        <taxon>Fistulinaceae</taxon>
        <taxon>Fistulina</taxon>
    </lineage>
</organism>
<dbReference type="AlphaFoldDB" id="A0A0D7APM2"/>
<keyword evidence="1" id="KW-0472">Membrane</keyword>
<keyword evidence="1" id="KW-1133">Transmembrane helix</keyword>
<dbReference type="Proteomes" id="UP000054144">
    <property type="component" value="Unassembled WGS sequence"/>
</dbReference>
<reference evidence="2 3" key="1">
    <citation type="journal article" date="2015" name="Fungal Genet. Biol.">
        <title>Evolution of novel wood decay mechanisms in Agaricales revealed by the genome sequences of Fistulina hepatica and Cylindrobasidium torrendii.</title>
        <authorList>
            <person name="Floudas D."/>
            <person name="Held B.W."/>
            <person name="Riley R."/>
            <person name="Nagy L.G."/>
            <person name="Koehler G."/>
            <person name="Ransdell A.S."/>
            <person name="Younus H."/>
            <person name="Chow J."/>
            <person name="Chiniquy J."/>
            <person name="Lipzen A."/>
            <person name="Tritt A."/>
            <person name="Sun H."/>
            <person name="Haridas S."/>
            <person name="LaButti K."/>
            <person name="Ohm R.A."/>
            <person name="Kues U."/>
            <person name="Blanchette R.A."/>
            <person name="Grigoriev I.V."/>
            <person name="Minto R.E."/>
            <person name="Hibbett D.S."/>
        </authorList>
    </citation>
    <scope>NUCLEOTIDE SEQUENCE [LARGE SCALE GENOMIC DNA]</scope>
    <source>
        <strain evidence="2 3">ATCC 64428</strain>
    </source>
</reference>
<keyword evidence="1" id="KW-0812">Transmembrane</keyword>
<name>A0A0D7APM2_9AGAR</name>
<keyword evidence="3" id="KW-1185">Reference proteome</keyword>
<evidence type="ECO:0000313" key="2">
    <source>
        <dbReference type="EMBL" id="KIY53694.1"/>
    </source>
</evidence>
<feature type="transmembrane region" description="Helical" evidence="1">
    <location>
        <begin position="113"/>
        <end position="136"/>
    </location>
</feature>
<feature type="transmembrane region" description="Helical" evidence="1">
    <location>
        <begin position="148"/>
        <end position="169"/>
    </location>
</feature>
<evidence type="ECO:0000256" key="1">
    <source>
        <dbReference type="SAM" id="Phobius"/>
    </source>
</evidence>
<feature type="transmembrane region" description="Helical" evidence="1">
    <location>
        <begin position="21"/>
        <end position="39"/>
    </location>
</feature>